<evidence type="ECO:0008006" key="2">
    <source>
        <dbReference type="Google" id="ProtNLM"/>
    </source>
</evidence>
<sequence length="104" mass="11712">QQYAGGDGQESLGATILLREMGWDGMVHVWPFSCMPELSAQTIIPSISEDYGMPVLPLIVDEQTGEAGFQTRLEAFIDMLKIKRESERNGKPVEKISWDTFNYD</sequence>
<dbReference type="Gene3D" id="3.40.50.11900">
    <property type="match status" value="1"/>
</dbReference>
<dbReference type="AlphaFoldDB" id="X1I4F4"/>
<reference evidence="1" key="1">
    <citation type="journal article" date="2014" name="Front. Microbiol.">
        <title>High frequency of phylogenetically diverse reductive dehalogenase-homologous genes in deep subseafloor sedimentary metagenomes.</title>
        <authorList>
            <person name="Kawai M."/>
            <person name="Futagami T."/>
            <person name="Toyoda A."/>
            <person name="Takaki Y."/>
            <person name="Nishi S."/>
            <person name="Hori S."/>
            <person name="Arai W."/>
            <person name="Tsubouchi T."/>
            <person name="Morono Y."/>
            <person name="Uchiyama I."/>
            <person name="Ito T."/>
            <person name="Fujiyama A."/>
            <person name="Inagaki F."/>
            <person name="Takami H."/>
        </authorList>
    </citation>
    <scope>NUCLEOTIDE SEQUENCE</scope>
    <source>
        <strain evidence="1">Expedition CK06-06</strain>
    </source>
</reference>
<organism evidence="1">
    <name type="scientific">marine sediment metagenome</name>
    <dbReference type="NCBI Taxonomy" id="412755"/>
    <lineage>
        <taxon>unclassified sequences</taxon>
        <taxon>metagenomes</taxon>
        <taxon>ecological metagenomes</taxon>
    </lineage>
</organism>
<feature type="non-terminal residue" evidence="1">
    <location>
        <position position="1"/>
    </location>
</feature>
<dbReference type="EMBL" id="BARU01033153">
    <property type="protein sequence ID" value="GAH64185.1"/>
    <property type="molecule type" value="Genomic_DNA"/>
</dbReference>
<name>X1I4F4_9ZZZZ</name>
<proteinExistence type="predicted"/>
<accession>X1I4F4</accession>
<comment type="caution">
    <text evidence="1">The sequence shown here is derived from an EMBL/GenBank/DDBJ whole genome shotgun (WGS) entry which is preliminary data.</text>
</comment>
<protein>
    <recommendedName>
        <fullName evidence="2">DUF2229 domain-containing protein</fullName>
    </recommendedName>
</protein>
<evidence type="ECO:0000313" key="1">
    <source>
        <dbReference type="EMBL" id="GAH64185.1"/>
    </source>
</evidence>
<gene>
    <name evidence="1" type="ORF">S03H2_52199</name>
</gene>